<dbReference type="RefSeq" id="XP_037224302.1">
    <property type="nucleotide sequence ID" value="XM_037359207.1"/>
</dbReference>
<evidence type="ECO:0000256" key="7">
    <source>
        <dbReference type="SAM" id="MobiDB-lite"/>
    </source>
</evidence>
<dbReference type="GO" id="GO:0005681">
    <property type="term" value="C:spliceosomal complex"/>
    <property type="evidence" value="ECO:0007669"/>
    <property type="project" value="InterPro"/>
</dbReference>
<dbReference type="GO" id="GO:0008270">
    <property type="term" value="F:zinc ion binding"/>
    <property type="evidence" value="ECO:0007669"/>
    <property type="project" value="UniProtKB-KW"/>
</dbReference>
<dbReference type="GeneID" id="59341723"/>
<keyword evidence="6" id="KW-0175">Coiled coil</keyword>
<dbReference type="InterPro" id="IPR040050">
    <property type="entry name" value="ZNF830-like"/>
</dbReference>
<evidence type="ECO:0000256" key="2">
    <source>
        <dbReference type="ARBA" id="ARBA00022723"/>
    </source>
</evidence>
<proteinExistence type="predicted"/>
<keyword evidence="9" id="KW-1185">Reference proteome</keyword>
<dbReference type="PANTHER" id="PTHR13278">
    <property type="entry name" value="ZINC FINGER PROTEIN 830"/>
    <property type="match status" value="1"/>
</dbReference>
<dbReference type="EMBL" id="JACAZF010000002">
    <property type="protein sequence ID" value="KAF7312194.1"/>
    <property type="molecule type" value="Genomic_DNA"/>
</dbReference>
<keyword evidence="5" id="KW-0539">Nucleus</keyword>
<keyword evidence="4" id="KW-0862">Zinc</keyword>
<sequence length="261" mass="30055">MADVRALLKAKREEIRVTHPLASYTNGQLRCIACGPVKQASAWDGHVGSKIHRTNVARLREEERRQEAEQLKREKEKEEQLASNNVSNGKRKAEQQEMEDSDTELKRRKTDTRFPADFFSDPSRAAIIMQDDDEEGKETAHGSLDAEWERFQRDVVNVSDGGDARRETYENATVMAEPELVTDNMEGLPNQQDQPDTTSKPQDAEQLRREQEMDERELIMDRLLEEERAQEEADMKVTLLRNRMEALMRKRNAAKAAKTKS</sequence>
<dbReference type="PANTHER" id="PTHR13278:SF0">
    <property type="entry name" value="ZINC FINGER PROTEIN 830"/>
    <property type="match status" value="1"/>
</dbReference>
<reference evidence="8" key="1">
    <citation type="submission" date="2020-05" db="EMBL/GenBank/DDBJ databases">
        <title>Mycena genomes resolve the evolution of fungal bioluminescence.</title>
        <authorList>
            <person name="Tsai I.J."/>
        </authorList>
    </citation>
    <scope>NUCLEOTIDE SEQUENCE</scope>
    <source>
        <strain evidence="8">171206Taipei</strain>
    </source>
</reference>
<dbReference type="OrthoDB" id="77607at2759"/>
<feature type="compositionally biased region" description="Polar residues" evidence="7">
    <location>
        <begin position="189"/>
        <end position="201"/>
    </location>
</feature>
<evidence type="ECO:0000256" key="1">
    <source>
        <dbReference type="ARBA" id="ARBA00004123"/>
    </source>
</evidence>
<dbReference type="GO" id="GO:0044773">
    <property type="term" value="P:mitotic DNA damage checkpoint signaling"/>
    <property type="evidence" value="ECO:0007669"/>
    <property type="project" value="TreeGrafter"/>
</dbReference>
<dbReference type="GO" id="GO:0033260">
    <property type="term" value="P:nuclear DNA replication"/>
    <property type="evidence" value="ECO:0007669"/>
    <property type="project" value="TreeGrafter"/>
</dbReference>
<organism evidence="8 9">
    <name type="scientific">Mycena indigotica</name>
    <dbReference type="NCBI Taxonomy" id="2126181"/>
    <lineage>
        <taxon>Eukaryota</taxon>
        <taxon>Fungi</taxon>
        <taxon>Dikarya</taxon>
        <taxon>Basidiomycota</taxon>
        <taxon>Agaricomycotina</taxon>
        <taxon>Agaricomycetes</taxon>
        <taxon>Agaricomycetidae</taxon>
        <taxon>Agaricales</taxon>
        <taxon>Marasmiineae</taxon>
        <taxon>Mycenaceae</taxon>
        <taxon>Mycena</taxon>
    </lineage>
</organism>
<dbReference type="GO" id="GO:0003676">
    <property type="term" value="F:nucleic acid binding"/>
    <property type="evidence" value="ECO:0007669"/>
    <property type="project" value="InterPro"/>
</dbReference>
<evidence type="ECO:0000256" key="6">
    <source>
        <dbReference type="SAM" id="Coils"/>
    </source>
</evidence>
<evidence type="ECO:0000256" key="3">
    <source>
        <dbReference type="ARBA" id="ARBA00022771"/>
    </source>
</evidence>
<evidence type="ECO:0000256" key="5">
    <source>
        <dbReference type="ARBA" id="ARBA00023242"/>
    </source>
</evidence>
<evidence type="ECO:0000256" key="4">
    <source>
        <dbReference type="ARBA" id="ARBA00022833"/>
    </source>
</evidence>
<feature type="compositionally biased region" description="Basic and acidic residues" evidence="7">
    <location>
        <begin position="62"/>
        <end position="80"/>
    </location>
</feature>
<feature type="region of interest" description="Disordered" evidence="7">
    <location>
        <begin position="62"/>
        <end position="107"/>
    </location>
</feature>
<evidence type="ECO:0000313" key="9">
    <source>
        <dbReference type="Proteomes" id="UP000636479"/>
    </source>
</evidence>
<dbReference type="AlphaFoldDB" id="A0A8H6WB26"/>
<evidence type="ECO:0008006" key="10">
    <source>
        <dbReference type="Google" id="ProtNLM"/>
    </source>
</evidence>
<evidence type="ECO:0000313" key="8">
    <source>
        <dbReference type="EMBL" id="KAF7312194.1"/>
    </source>
</evidence>
<name>A0A8H6WB26_9AGAR</name>
<feature type="region of interest" description="Disordered" evidence="7">
    <location>
        <begin position="182"/>
        <end position="214"/>
    </location>
</feature>
<gene>
    <name evidence="8" type="ORF">MIND_00232300</name>
</gene>
<keyword evidence="2" id="KW-0479">Metal-binding</keyword>
<feature type="compositionally biased region" description="Basic and acidic residues" evidence="7">
    <location>
        <begin position="202"/>
        <end position="214"/>
    </location>
</feature>
<dbReference type="Proteomes" id="UP000636479">
    <property type="component" value="Unassembled WGS sequence"/>
</dbReference>
<dbReference type="GO" id="GO:0033314">
    <property type="term" value="P:mitotic DNA replication checkpoint signaling"/>
    <property type="evidence" value="ECO:0007669"/>
    <property type="project" value="TreeGrafter"/>
</dbReference>
<comment type="caution">
    <text evidence="8">The sequence shown here is derived from an EMBL/GenBank/DDBJ whole genome shotgun (WGS) entry which is preliminary data.</text>
</comment>
<protein>
    <recommendedName>
        <fullName evidence="10">Coiled-coil domain-containing protein 16</fullName>
    </recommendedName>
</protein>
<comment type="subcellular location">
    <subcellularLocation>
        <location evidence="1">Nucleus</location>
    </subcellularLocation>
</comment>
<feature type="coiled-coil region" evidence="6">
    <location>
        <begin position="230"/>
        <end position="257"/>
    </location>
</feature>
<keyword evidence="3" id="KW-0863">Zinc-finger</keyword>
<accession>A0A8H6WB26</accession>